<sequence>MSATKSIIIPVSSSGLSKPRTIARTTAASTGLKYQAADIMDGASTGHSRTSHAIAIPVHSQATWNGQNCNENHNGAIGGGDFMSKCQDAGVANGYTREQIGAGYRGTC</sequence>
<dbReference type="Proteomes" id="UP000720189">
    <property type="component" value="Unassembled WGS sequence"/>
</dbReference>
<comment type="caution">
    <text evidence="1">The sequence shown here is derived from an EMBL/GenBank/DDBJ whole genome shotgun (WGS) entry which is preliminary data.</text>
</comment>
<name>A0A9P9JLB0_FUSRE</name>
<accession>A0A9P9JLB0</accession>
<dbReference type="RefSeq" id="XP_046042211.1">
    <property type="nucleotide sequence ID" value="XM_046201564.1"/>
</dbReference>
<proteinExistence type="predicted"/>
<reference evidence="1" key="1">
    <citation type="journal article" date="2021" name="Nat. Commun.">
        <title>Genetic determinants of endophytism in the Arabidopsis root mycobiome.</title>
        <authorList>
            <person name="Mesny F."/>
            <person name="Miyauchi S."/>
            <person name="Thiergart T."/>
            <person name="Pickel B."/>
            <person name="Atanasova L."/>
            <person name="Karlsson M."/>
            <person name="Huettel B."/>
            <person name="Barry K.W."/>
            <person name="Haridas S."/>
            <person name="Chen C."/>
            <person name="Bauer D."/>
            <person name="Andreopoulos W."/>
            <person name="Pangilinan J."/>
            <person name="LaButti K."/>
            <person name="Riley R."/>
            <person name="Lipzen A."/>
            <person name="Clum A."/>
            <person name="Drula E."/>
            <person name="Henrissat B."/>
            <person name="Kohler A."/>
            <person name="Grigoriev I.V."/>
            <person name="Martin F.M."/>
            <person name="Hacquard S."/>
        </authorList>
    </citation>
    <scope>NUCLEOTIDE SEQUENCE</scope>
    <source>
        <strain evidence="1">MPI-CAGE-AT-0023</strain>
    </source>
</reference>
<evidence type="ECO:0000313" key="1">
    <source>
        <dbReference type="EMBL" id="KAH7222588.1"/>
    </source>
</evidence>
<gene>
    <name evidence="1" type="ORF">BKA55DRAFT_743837</name>
</gene>
<organism evidence="1 2">
    <name type="scientific">Fusarium redolens</name>
    <dbReference type="NCBI Taxonomy" id="48865"/>
    <lineage>
        <taxon>Eukaryota</taxon>
        <taxon>Fungi</taxon>
        <taxon>Dikarya</taxon>
        <taxon>Ascomycota</taxon>
        <taxon>Pezizomycotina</taxon>
        <taxon>Sordariomycetes</taxon>
        <taxon>Hypocreomycetidae</taxon>
        <taxon>Hypocreales</taxon>
        <taxon>Nectriaceae</taxon>
        <taxon>Fusarium</taxon>
        <taxon>Fusarium redolens species complex</taxon>
    </lineage>
</organism>
<protein>
    <submittedName>
        <fullName evidence="1">Uncharacterized protein</fullName>
    </submittedName>
</protein>
<dbReference type="OrthoDB" id="5004672at2759"/>
<dbReference type="EMBL" id="JAGMUX010000027">
    <property type="protein sequence ID" value="KAH7222588.1"/>
    <property type="molecule type" value="Genomic_DNA"/>
</dbReference>
<evidence type="ECO:0000313" key="2">
    <source>
        <dbReference type="Proteomes" id="UP000720189"/>
    </source>
</evidence>
<dbReference type="GeneID" id="70231518"/>
<dbReference type="AlphaFoldDB" id="A0A9P9JLB0"/>
<keyword evidence="2" id="KW-1185">Reference proteome</keyword>